<proteinExistence type="inferred from homology"/>
<feature type="compositionally biased region" description="Acidic residues" evidence="3">
    <location>
        <begin position="160"/>
        <end position="177"/>
    </location>
</feature>
<feature type="region of interest" description="Disordered" evidence="3">
    <location>
        <begin position="148"/>
        <end position="211"/>
    </location>
</feature>
<evidence type="ECO:0000313" key="5">
    <source>
        <dbReference type="Proteomes" id="UP000183567"/>
    </source>
</evidence>
<comment type="caution">
    <text evidence="4">The sequence shown here is derived from an EMBL/GenBank/DDBJ whole genome shotgun (WGS) entry which is preliminary data.</text>
</comment>
<dbReference type="InterPro" id="IPR019398">
    <property type="entry name" value="Pre-rRNA_process_TSR2"/>
</dbReference>
<evidence type="ECO:0000256" key="3">
    <source>
        <dbReference type="SAM" id="MobiDB-lite"/>
    </source>
</evidence>
<evidence type="ECO:0000256" key="1">
    <source>
        <dbReference type="ARBA" id="ARBA00006524"/>
    </source>
</evidence>
<gene>
    <name evidence="4" type="ORF">AZE42_12395</name>
</gene>
<reference evidence="4 5" key="1">
    <citation type="submission" date="2016-03" db="EMBL/GenBank/DDBJ databases">
        <title>Comparative genomics of the ectomycorrhizal sister species Rhizopogon vinicolor and Rhizopogon vesiculosus (Basidiomycota: Boletales) reveals a divergence of the mating type B locus.</title>
        <authorList>
            <person name="Mujic A.B."/>
            <person name="Kuo A."/>
            <person name="Tritt A."/>
            <person name="Lipzen A."/>
            <person name="Chen C."/>
            <person name="Johnson J."/>
            <person name="Sharma A."/>
            <person name="Barry K."/>
            <person name="Grigoriev I.V."/>
            <person name="Spatafora J.W."/>
        </authorList>
    </citation>
    <scope>NUCLEOTIDE SEQUENCE [LARGE SCALE GENOMIC DNA]</scope>
    <source>
        <strain evidence="4 5">AM-OR11-056</strain>
    </source>
</reference>
<keyword evidence="5" id="KW-1185">Reference proteome</keyword>
<sequence length="211" mass="23521">MDTDVPSPILILFARGLLARFELWPALRIAVHQNWGGPQSAQKQRWLAGAITDEFEASLPSPSASLTALDSYRPAPIYPSHTLPEPDTEYIEAMLLQIMDDEFEVALEDGSAFDVARDVLRLWNDAKEGKDGYVKDLEMQVERMKGKMPRYEVEAGSGSDWEDSDGDEDDESGSDSEDYGKEVVPQLLDHAKKVPDTDEDGFTTVKRKGGR</sequence>
<dbReference type="GO" id="GO:0006364">
    <property type="term" value="P:rRNA processing"/>
    <property type="evidence" value="ECO:0007669"/>
    <property type="project" value="UniProtKB-KW"/>
</dbReference>
<dbReference type="Proteomes" id="UP000183567">
    <property type="component" value="Unassembled WGS sequence"/>
</dbReference>
<comment type="similarity">
    <text evidence="1">Belongs to the TSR2 family.</text>
</comment>
<protein>
    <recommendedName>
        <fullName evidence="6">Pre-rRNA-processing protein TSR2</fullName>
    </recommendedName>
</protein>
<organism evidence="4 5">
    <name type="scientific">Rhizopogon vesiculosus</name>
    <dbReference type="NCBI Taxonomy" id="180088"/>
    <lineage>
        <taxon>Eukaryota</taxon>
        <taxon>Fungi</taxon>
        <taxon>Dikarya</taxon>
        <taxon>Basidiomycota</taxon>
        <taxon>Agaricomycotina</taxon>
        <taxon>Agaricomycetes</taxon>
        <taxon>Agaricomycetidae</taxon>
        <taxon>Boletales</taxon>
        <taxon>Suillineae</taxon>
        <taxon>Rhizopogonaceae</taxon>
        <taxon>Rhizopogon</taxon>
    </lineage>
</organism>
<dbReference type="EMBL" id="LVVM01003856">
    <property type="protein sequence ID" value="OJA14167.1"/>
    <property type="molecule type" value="Genomic_DNA"/>
</dbReference>
<evidence type="ECO:0000256" key="2">
    <source>
        <dbReference type="ARBA" id="ARBA00022552"/>
    </source>
</evidence>
<dbReference type="STRING" id="180088.A0A1J8Q0F9"/>
<evidence type="ECO:0000313" key="4">
    <source>
        <dbReference type="EMBL" id="OJA14167.1"/>
    </source>
</evidence>
<keyword evidence="2" id="KW-0698">rRNA processing</keyword>
<name>A0A1J8Q0F9_9AGAM</name>
<dbReference type="AlphaFoldDB" id="A0A1J8Q0F9"/>
<dbReference type="PANTHER" id="PTHR21250">
    <property type="entry name" value="PRE-RRNA-PROCESSING PROTEIN TSR2 HOMOLOG"/>
    <property type="match status" value="1"/>
</dbReference>
<accession>A0A1J8Q0F9</accession>
<dbReference type="Pfam" id="PF10273">
    <property type="entry name" value="WGG"/>
    <property type="match status" value="1"/>
</dbReference>
<evidence type="ECO:0008006" key="6">
    <source>
        <dbReference type="Google" id="ProtNLM"/>
    </source>
</evidence>
<dbReference type="OrthoDB" id="263560at2759"/>